<name>W9CF16_SCLBF</name>
<evidence type="ECO:0000313" key="1">
    <source>
        <dbReference type="EMBL" id="ESZ95322.1"/>
    </source>
</evidence>
<proteinExistence type="predicted"/>
<organism evidence="1 2">
    <name type="scientific">Sclerotinia borealis (strain F-4128)</name>
    <dbReference type="NCBI Taxonomy" id="1432307"/>
    <lineage>
        <taxon>Eukaryota</taxon>
        <taxon>Fungi</taxon>
        <taxon>Dikarya</taxon>
        <taxon>Ascomycota</taxon>
        <taxon>Pezizomycotina</taxon>
        <taxon>Leotiomycetes</taxon>
        <taxon>Helotiales</taxon>
        <taxon>Sclerotiniaceae</taxon>
        <taxon>Sclerotinia</taxon>
    </lineage>
</organism>
<gene>
    <name evidence="1" type="ORF">SBOR_4297</name>
</gene>
<dbReference type="HOGENOM" id="CLU_2122497_0_0_1"/>
<dbReference type="Proteomes" id="UP000019487">
    <property type="component" value="Unassembled WGS sequence"/>
</dbReference>
<dbReference type="AlphaFoldDB" id="W9CF16"/>
<evidence type="ECO:0000313" key="2">
    <source>
        <dbReference type="Proteomes" id="UP000019487"/>
    </source>
</evidence>
<comment type="caution">
    <text evidence="1">The sequence shown here is derived from an EMBL/GenBank/DDBJ whole genome shotgun (WGS) entry which is preliminary data.</text>
</comment>
<sequence length="114" mass="12969">MAVRTCYQHHDLGFLDQLSHLRNDLTIPGSISPAIFKDRGHYTGSADILLCSDIVQASQRTVDIPYEYVKTPEEKTDKLIYRNFNFVQFVIAIGQETKRWVAGHPLHVVVDLGK</sequence>
<reference evidence="1 2" key="1">
    <citation type="journal article" date="2014" name="Genome Announc.">
        <title>Draft genome sequence of Sclerotinia borealis, a psychrophilic plant pathogenic fungus.</title>
        <authorList>
            <person name="Mardanov A.V."/>
            <person name="Beletsky A.V."/>
            <person name="Kadnikov V.V."/>
            <person name="Ignatov A.N."/>
            <person name="Ravin N.V."/>
        </authorList>
    </citation>
    <scope>NUCLEOTIDE SEQUENCE [LARGE SCALE GENOMIC DNA]</scope>
    <source>
        <strain evidence="2">F-4157</strain>
    </source>
</reference>
<accession>W9CF16</accession>
<keyword evidence="2" id="KW-1185">Reference proteome</keyword>
<protein>
    <submittedName>
        <fullName evidence="1">Uncharacterized protein</fullName>
    </submittedName>
</protein>
<dbReference type="EMBL" id="AYSA01000190">
    <property type="protein sequence ID" value="ESZ95322.1"/>
    <property type="molecule type" value="Genomic_DNA"/>
</dbReference>